<accession>A0ABN0S0X0</accession>
<evidence type="ECO:0000313" key="1">
    <source>
        <dbReference type="EMBL" id="EXX95037.1"/>
    </source>
</evidence>
<name>A0ABN0S0X0_9BORD</name>
<evidence type="ECO:0000313" key="2">
    <source>
        <dbReference type="Proteomes" id="UP000023104"/>
    </source>
</evidence>
<organism evidence="1 2">
    <name type="scientific">Bordetella holmesii 1058</name>
    <dbReference type="NCBI Taxonomy" id="1247648"/>
    <lineage>
        <taxon>Bacteria</taxon>
        <taxon>Pseudomonadati</taxon>
        <taxon>Pseudomonadota</taxon>
        <taxon>Betaproteobacteria</taxon>
        <taxon>Burkholderiales</taxon>
        <taxon>Alcaligenaceae</taxon>
        <taxon>Bordetella</taxon>
    </lineage>
</organism>
<dbReference type="Proteomes" id="UP000023104">
    <property type="component" value="Unassembled WGS sequence"/>
</dbReference>
<evidence type="ECO:0008006" key="3">
    <source>
        <dbReference type="Google" id="ProtNLM"/>
    </source>
</evidence>
<keyword evidence="2" id="KW-1185">Reference proteome</keyword>
<comment type="caution">
    <text evidence="1">The sequence shown here is derived from an EMBL/GenBank/DDBJ whole genome shotgun (WGS) entry which is preliminary data.</text>
</comment>
<proteinExistence type="predicted"/>
<dbReference type="EMBL" id="JDTF01000004">
    <property type="protein sequence ID" value="EXX95037.1"/>
    <property type="molecule type" value="Genomic_DNA"/>
</dbReference>
<sequence length="62" mass="6645">MGFGQGSTFQRGGHAGALQWHKECRPQGCGKRPVAGRVSAPLSFCLRVAPRSMAGLHLRRLG</sequence>
<protein>
    <recommendedName>
        <fullName evidence="3">N-acetyltransferase YedL</fullName>
    </recommendedName>
</protein>
<reference evidence="1 2" key="1">
    <citation type="submission" date="2014-02" db="EMBL/GenBank/DDBJ databases">
        <title>Whole Genome Sequencing Of Bordetella Holmesii, An Emerging Opportunistic Infection Of Humans.</title>
        <authorList>
            <person name="Tettelin H."/>
            <person name="Hooven T.A."/>
            <person name="Hine E."/>
            <person name="Su Q."/>
            <person name="Huard R.C."/>
            <person name="Della-Latta P."/>
            <person name="Daugherty S.C."/>
            <person name="Agrawal S."/>
            <person name="Sengamalay N."/>
            <person name="Tallon L.J."/>
            <person name="Sadzewicz L."/>
            <person name="Whittier S."/>
            <person name="Fraser C.M."/>
            <person name="Ratner A.J."/>
        </authorList>
    </citation>
    <scope>NUCLEOTIDE SEQUENCE [LARGE SCALE GENOMIC DNA]</scope>
    <source>
        <strain evidence="1 2">1058</strain>
    </source>
</reference>
<gene>
    <name evidence="1" type="ORF">D559_2464</name>
</gene>